<dbReference type="AlphaFoldDB" id="A0A6F8XS97"/>
<reference evidence="1 2" key="2">
    <citation type="submission" date="2020-03" db="EMBL/GenBank/DDBJ databases">
        <authorList>
            <person name="Ichikawa N."/>
            <person name="Kimura A."/>
            <person name="Kitahashi Y."/>
            <person name="Uohara A."/>
        </authorList>
    </citation>
    <scope>NUCLEOTIDE SEQUENCE [LARGE SCALE GENOMIC DNA]</scope>
    <source>
        <strain evidence="1 2">NBRC 107702</strain>
    </source>
</reference>
<evidence type="ECO:0000313" key="2">
    <source>
        <dbReference type="Proteomes" id="UP000502508"/>
    </source>
</evidence>
<name>A0A6F8XS97_9ACTN</name>
<sequence>MSSRIVVTGSVTATIPVSTSTVATPMVPWPHIGRQPLTSMNTTPQSASGRIGGWRIAPLIAACPRGSYISSVRRWSRLSMKCWRRSAIEAPGMTPTPSVTTRVGMPSVCESTASNVLLSRPIGIRPRPPSR</sequence>
<accession>A0A6F8XS97</accession>
<keyword evidence="2" id="KW-1185">Reference proteome</keyword>
<dbReference type="Proteomes" id="UP000502508">
    <property type="component" value="Chromosome"/>
</dbReference>
<evidence type="ECO:0000313" key="1">
    <source>
        <dbReference type="EMBL" id="BCB76722.1"/>
    </source>
</evidence>
<dbReference type="EMBL" id="AP022870">
    <property type="protein sequence ID" value="BCB76722.1"/>
    <property type="molecule type" value="Genomic_DNA"/>
</dbReference>
<gene>
    <name evidence="1" type="ORF">Pflav_031320</name>
</gene>
<protein>
    <submittedName>
        <fullName evidence="1">Uncharacterized protein</fullName>
    </submittedName>
</protein>
<proteinExistence type="predicted"/>
<reference evidence="1 2" key="1">
    <citation type="submission" date="2020-03" db="EMBL/GenBank/DDBJ databases">
        <title>Whole genome shotgun sequence of Phytohabitans flavus NBRC 107702.</title>
        <authorList>
            <person name="Komaki H."/>
            <person name="Tamura T."/>
        </authorList>
    </citation>
    <scope>NUCLEOTIDE SEQUENCE [LARGE SCALE GENOMIC DNA]</scope>
    <source>
        <strain evidence="1 2">NBRC 107702</strain>
    </source>
</reference>
<organism evidence="1 2">
    <name type="scientific">Phytohabitans flavus</name>
    <dbReference type="NCBI Taxonomy" id="1076124"/>
    <lineage>
        <taxon>Bacteria</taxon>
        <taxon>Bacillati</taxon>
        <taxon>Actinomycetota</taxon>
        <taxon>Actinomycetes</taxon>
        <taxon>Micromonosporales</taxon>
        <taxon>Micromonosporaceae</taxon>
    </lineage>
</organism>
<dbReference type="KEGG" id="pfla:Pflav_031320"/>